<evidence type="ECO:0000313" key="1">
    <source>
        <dbReference type="EMBL" id="GFH46441.1"/>
    </source>
</evidence>
<sequence length="267" mass="30942">MRVAKVDGLLTLFYDGSKLWNSLFYTEWRTAHSQNGRNSENWESWNLSDVCKKYWRERYSWEQILVMEGVTEIPQYTFKLCKNVKRIVFANTVTRIGFEAMYRCISLSEIEWSINLEYIGMGAFMDCNLGTVFVPPRCREIEAFAFSDNDDLGIFSVPPQTILGHDVIFGSKIFADIPIEVKAEGEVANWLSNIHNEEKYKLHRACSSFCPLKEVLFAILKEQGIGIFNLKNKMGISPSRYLKENPYTDLNEKEIINDFIMKMVGEC</sequence>
<keyword evidence="2" id="KW-1185">Reference proteome</keyword>
<dbReference type="InterPro" id="IPR032675">
    <property type="entry name" value="LRR_dom_sf"/>
</dbReference>
<gene>
    <name evidence="1" type="ORF">CTEN210_02915</name>
</gene>
<accession>A0AAD3H148</accession>
<dbReference type="EMBL" id="BLLK01000022">
    <property type="protein sequence ID" value="GFH46441.1"/>
    <property type="molecule type" value="Genomic_DNA"/>
</dbReference>
<protein>
    <recommendedName>
        <fullName evidence="3">Leucine-rich repeat domain-containing protein</fullName>
    </recommendedName>
</protein>
<evidence type="ECO:0008006" key="3">
    <source>
        <dbReference type="Google" id="ProtNLM"/>
    </source>
</evidence>
<comment type="caution">
    <text evidence="1">The sequence shown here is derived from an EMBL/GenBank/DDBJ whole genome shotgun (WGS) entry which is preliminary data.</text>
</comment>
<proteinExistence type="predicted"/>
<dbReference type="InterPro" id="IPR026906">
    <property type="entry name" value="LRR_5"/>
</dbReference>
<dbReference type="AlphaFoldDB" id="A0AAD3H148"/>
<evidence type="ECO:0000313" key="2">
    <source>
        <dbReference type="Proteomes" id="UP001054902"/>
    </source>
</evidence>
<dbReference type="Pfam" id="PF13306">
    <property type="entry name" value="LRR_5"/>
    <property type="match status" value="1"/>
</dbReference>
<organism evidence="1 2">
    <name type="scientific">Chaetoceros tenuissimus</name>
    <dbReference type="NCBI Taxonomy" id="426638"/>
    <lineage>
        <taxon>Eukaryota</taxon>
        <taxon>Sar</taxon>
        <taxon>Stramenopiles</taxon>
        <taxon>Ochrophyta</taxon>
        <taxon>Bacillariophyta</taxon>
        <taxon>Coscinodiscophyceae</taxon>
        <taxon>Chaetocerotophycidae</taxon>
        <taxon>Chaetocerotales</taxon>
        <taxon>Chaetocerotaceae</taxon>
        <taxon>Chaetoceros</taxon>
    </lineage>
</organism>
<reference evidence="1 2" key="1">
    <citation type="journal article" date="2021" name="Sci. Rep.">
        <title>The genome of the diatom Chaetoceros tenuissimus carries an ancient integrated fragment of an extant virus.</title>
        <authorList>
            <person name="Hongo Y."/>
            <person name="Kimura K."/>
            <person name="Takaki Y."/>
            <person name="Yoshida Y."/>
            <person name="Baba S."/>
            <person name="Kobayashi G."/>
            <person name="Nagasaki K."/>
            <person name="Hano T."/>
            <person name="Tomaru Y."/>
        </authorList>
    </citation>
    <scope>NUCLEOTIDE SEQUENCE [LARGE SCALE GENOMIC DNA]</scope>
    <source>
        <strain evidence="1 2">NIES-3715</strain>
    </source>
</reference>
<dbReference type="Proteomes" id="UP001054902">
    <property type="component" value="Unassembled WGS sequence"/>
</dbReference>
<name>A0AAD3H148_9STRA</name>
<dbReference type="Gene3D" id="3.80.10.10">
    <property type="entry name" value="Ribonuclease Inhibitor"/>
    <property type="match status" value="1"/>
</dbReference>